<dbReference type="EMBL" id="JAANNP010000095">
    <property type="protein sequence ID" value="NHC16121.1"/>
    <property type="molecule type" value="Genomic_DNA"/>
</dbReference>
<proteinExistence type="predicted"/>
<comment type="caution">
    <text evidence="2">The sequence shown here is derived from an EMBL/GenBank/DDBJ whole genome shotgun (WGS) entry which is preliminary data.</text>
</comment>
<name>A0ABX0GYQ0_9ACTN</name>
<feature type="chain" id="PRO_5045657014" evidence="1">
    <location>
        <begin position="37"/>
        <end position="346"/>
    </location>
</feature>
<gene>
    <name evidence="2" type="ORF">G9H71_20245</name>
</gene>
<reference evidence="2 3" key="1">
    <citation type="submission" date="2020-03" db="EMBL/GenBank/DDBJ databases">
        <title>Two novel Motilibacter sp.</title>
        <authorList>
            <person name="Liu S."/>
        </authorList>
    </citation>
    <scope>NUCLEOTIDE SEQUENCE [LARGE SCALE GENOMIC DNA]</scope>
    <source>
        <strain evidence="2 3">E257</strain>
    </source>
</reference>
<evidence type="ECO:0000256" key="1">
    <source>
        <dbReference type="SAM" id="SignalP"/>
    </source>
</evidence>
<evidence type="ECO:0000313" key="3">
    <source>
        <dbReference type="Proteomes" id="UP000800981"/>
    </source>
</evidence>
<organism evidence="2 3">
    <name type="scientific">Motilibacter deserti</name>
    <dbReference type="NCBI Taxonomy" id="2714956"/>
    <lineage>
        <taxon>Bacteria</taxon>
        <taxon>Bacillati</taxon>
        <taxon>Actinomycetota</taxon>
        <taxon>Actinomycetes</taxon>
        <taxon>Motilibacterales</taxon>
        <taxon>Motilibacteraceae</taxon>
        <taxon>Motilibacter</taxon>
    </lineage>
</organism>
<dbReference type="RefSeq" id="WP_166284590.1">
    <property type="nucleotide sequence ID" value="NZ_JAANNP010000095.1"/>
</dbReference>
<sequence length="346" mass="35983">MGLGDSLATGRAARRTALLLAGAAAALSPVPPEAYAADSPGAVIRSAVPPVPDPVARVARVTPTTMTDRWSGPGTVRAVLRLRGLPPGQVRSLIGTLVAGAPNQRSVAFGNKITCSEPGRPISTQLWNGVNLIGGRADETVRLRMFVTVPASGRLDCALRGYVLTHVGIPGAKASLRGGWLADLGSAGRAPATVQRVLSGQANPFIPLGGRTVRVPGISGYVPPASARFLRITGDVYLTECHRTGNNFCPRGRSYPAYGTSRAQTWVVAIPRGPGGCATRTSRRTLTVIDSASHHRRAESTLRIPVGGAACAPWDVQVHARSAGGTSPFVISVTETYSAVTVGPQR</sequence>
<accession>A0ABX0GYQ0</accession>
<keyword evidence="1" id="KW-0732">Signal</keyword>
<evidence type="ECO:0000313" key="2">
    <source>
        <dbReference type="EMBL" id="NHC16121.1"/>
    </source>
</evidence>
<dbReference type="Proteomes" id="UP000800981">
    <property type="component" value="Unassembled WGS sequence"/>
</dbReference>
<protein>
    <submittedName>
        <fullName evidence="2">Uncharacterized protein</fullName>
    </submittedName>
</protein>
<keyword evidence="3" id="KW-1185">Reference proteome</keyword>
<feature type="signal peptide" evidence="1">
    <location>
        <begin position="1"/>
        <end position="36"/>
    </location>
</feature>